<proteinExistence type="predicted"/>
<organism evidence="1 2">
    <name type="scientific">Paracoccus liaowanqingii</name>
    <dbReference type="NCBI Taxonomy" id="2560053"/>
    <lineage>
        <taxon>Bacteria</taxon>
        <taxon>Pseudomonadati</taxon>
        <taxon>Pseudomonadota</taxon>
        <taxon>Alphaproteobacteria</taxon>
        <taxon>Rhodobacterales</taxon>
        <taxon>Paracoccaceae</taxon>
        <taxon>Paracoccus</taxon>
    </lineage>
</organism>
<dbReference type="EMBL" id="CP038439">
    <property type="protein sequence ID" value="QBX35069.1"/>
    <property type="molecule type" value="Genomic_DNA"/>
</dbReference>
<evidence type="ECO:0008006" key="3">
    <source>
        <dbReference type="Google" id="ProtNLM"/>
    </source>
</evidence>
<name>A0A4P7HLG4_9RHOB</name>
<dbReference type="KEGG" id="plia:E4191_10405"/>
<evidence type="ECO:0000313" key="2">
    <source>
        <dbReference type="Proteomes" id="UP000296374"/>
    </source>
</evidence>
<dbReference type="Proteomes" id="UP000296374">
    <property type="component" value="Chromosome"/>
</dbReference>
<dbReference type="RefSeq" id="WP_135313355.1">
    <property type="nucleotide sequence ID" value="NZ_CP038439.1"/>
</dbReference>
<gene>
    <name evidence="1" type="ORF">E4191_10405</name>
</gene>
<evidence type="ECO:0000313" key="1">
    <source>
        <dbReference type="EMBL" id="QBX35069.1"/>
    </source>
</evidence>
<accession>A0A4P7HLG4</accession>
<dbReference type="AlphaFoldDB" id="A0A4P7HLG4"/>
<reference evidence="2" key="1">
    <citation type="submission" date="2019-03" db="EMBL/GenBank/DDBJ databases">
        <authorList>
            <person name="Li J."/>
        </authorList>
    </citation>
    <scope>NUCLEOTIDE SEQUENCE [LARGE SCALE GENOMIC DNA]</scope>
    <source>
        <strain evidence="2">2251</strain>
    </source>
</reference>
<sequence length="62" mass="6453">MLTEAEVQAMARANILNALRETRGKVAGAGGAAILLGIPATTLYSRMAKLAIREAEWTVPGG</sequence>
<dbReference type="Gene3D" id="1.10.10.60">
    <property type="entry name" value="Homeodomain-like"/>
    <property type="match status" value="1"/>
</dbReference>
<protein>
    <recommendedName>
        <fullName evidence="3">DNA binding HTH domain-containing protein</fullName>
    </recommendedName>
</protein>